<evidence type="ECO:0000313" key="7">
    <source>
        <dbReference type="EMBL" id="KAK5957908.1"/>
    </source>
</evidence>
<dbReference type="InterPro" id="IPR006913">
    <property type="entry name" value="CENP-V/GFA"/>
</dbReference>
<keyword evidence="4 5" id="KW-0456">Lyase</keyword>
<dbReference type="InterPro" id="IPR011057">
    <property type="entry name" value="Mss4-like_sf"/>
</dbReference>
<comment type="cofactor">
    <cofactor evidence="5">
        <name>Zn(2+)</name>
        <dbReference type="ChEBI" id="CHEBI:29105"/>
    </cofactor>
    <text evidence="5">Binds 2 Zn(2+) ions per subunit.</text>
</comment>
<sequence length="191" mass="20544">MAPSLHPALNNGITKGNPNHPGGTLHCHCPSNRVTVTLSSNVAHNHACGCSKCWKPNNSLFAIVGVIPVDKLSVSSNASKLRIIDESAAIQRYACKDCGVHMYGRIAVEHPFKGLDFVHTELSGEAGWQEPQFAGFVSSIIEGGFPPNEMDGVRRRFRELGLETYDCLSPPLMDLIATAAAQKAGRLPAKL</sequence>
<dbReference type="GO" id="GO:0008270">
    <property type="term" value="F:zinc ion binding"/>
    <property type="evidence" value="ECO:0007669"/>
    <property type="project" value="UniProtKB-UniRule"/>
</dbReference>
<dbReference type="Proteomes" id="UP001316803">
    <property type="component" value="Unassembled WGS sequence"/>
</dbReference>
<dbReference type="NCBIfam" id="NF003829">
    <property type="entry name" value="PRK05417.1"/>
    <property type="match status" value="1"/>
</dbReference>
<dbReference type="PIRSF" id="PIRSF033318">
    <property type="entry name" value="Formald_GSH"/>
    <property type="match status" value="1"/>
</dbReference>
<dbReference type="PANTHER" id="PTHR33337:SF40">
    <property type="entry name" value="CENP-V_GFA DOMAIN-CONTAINING PROTEIN-RELATED"/>
    <property type="match status" value="1"/>
</dbReference>
<comment type="catalytic activity">
    <reaction evidence="5">
        <text>S-(hydroxymethyl)glutathione = glutathione + formaldehyde</text>
        <dbReference type="Rhea" id="RHEA:22488"/>
        <dbReference type="ChEBI" id="CHEBI:16842"/>
        <dbReference type="ChEBI" id="CHEBI:57925"/>
        <dbReference type="ChEBI" id="CHEBI:58758"/>
        <dbReference type="EC" id="4.4.1.22"/>
    </reaction>
</comment>
<dbReference type="InterPro" id="IPR014185">
    <property type="entry name" value="Formald_GSH"/>
</dbReference>
<feature type="domain" description="CENP-V/GFA" evidence="6">
    <location>
        <begin position="20"/>
        <end position="166"/>
    </location>
</feature>
<dbReference type="EMBL" id="JAKLMC020000002">
    <property type="protein sequence ID" value="KAK5957908.1"/>
    <property type="molecule type" value="Genomic_DNA"/>
</dbReference>
<dbReference type="EC" id="4.4.1.22" evidence="5"/>
<keyword evidence="2 5" id="KW-0479">Metal-binding</keyword>
<keyword evidence="3 5" id="KW-0862">Zinc</keyword>
<evidence type="ECO:0000256" key="1">
    <source>
        <dbReference type="ARBA" id="ARBA00005495"/>
    </source>
</evidence>
<evidence type="ECO:0000256" key="3">
    <source>
        <dbReference type="ARBA" id="ARBA00022833"/>
    </source>
</evidence>
<feature type="binding site" evidence="5">
    <location>
        <position position="48"/>
    </location>
    <ligand>
        <name>Zn(2+)</name>
        <dbReference type="ChEBI" id="CHEBI:29105"/>
        <label>2</label>
        <note>catalytic</note>
    </ligand>
</feature>
<gene>
    <name evidence="7" type="ORF">OHC33_001097</name>
</gene>
<evidence type="ECO:0000256" key="2">
    <source>
        <dbReference type="ARBA" id="ARBA00022723"/>
    </source>
</evidence>
<evidence type="ECO:0000256" key="5">
    <source>
        <dbReference type="HAMAP-Rule" id="MF_03142"/>
    </source>
</evidence>
<feature type="binding site" evidence="5">
    <location>
        <position position="95"/>
    </location>
    <ligand>
        <name>Zn(2+)</name>
        <dbReference type="ChEBI" id="CHEBI:29105"/>
        <label>1</label>
        <note>structural</note>
    </ligand>
</feature>
<evidence type="ECO:0000313" key="8">
    <source>
        <dbReference type="Proteomes" id="UP001316803"/>
    </source>
</evidence>
<dbReference type="PANTHER" id="PTHR33337">
    <property type="entry name" value="GFA DOMAIN-CONTAINING PROTEIN"/>
    <property type="match status" value="1"/>
</dbReference>
<reference evidence="7 8" key="1">
    <citation type="submission" date="2022-12" db="EMBL/GenBank/DDBJ databases">
        <title>Genomic features and morphological characterization of a novel Knufia sp. strain isolated from spacecraft assembly facility.</title>
        <authorList>
            <person name="Teixeira M."/>
            <person name="Chander A.M."/>
            <person name="Stajich J.E."/>
            <person name="Venkateswaran K."/>
        </authorList>
    </citation>
    <scope>NUCLEOTIDE SEQUENCE [LARGE SCALE GENOMIC DNA]</scope>
    <source>
        <strain evidence="7 8">FJI-L2-BK-P2</strain>
    </source>
</reference>
<evidence type="ECO:0000256" key="4">
    <source>
        <dbReference type="ARBA" id="ARBA00023239"/>
    </source>
</evidence>
<dbReference type="SUPFAM" id="SSF51316">
    <property type="entry name" value="Mss4-like"/>
    <property type="match status" value="1"/>
</dbReference>
<dbReference type="NCBIfam" id="TIGR02820">
    <property type="entry name" value="formald_GSH"/>
    <property type="match status" value="1"/>
</dbReference>
<dbReference type="GO" id="GO:0051907">
    <property type="term" value="F:S-(hydroxymethyl)glutathione synthase activity"/>
    <property type="evidence" value="ECO:0007669"/>
    <property type="project" value="UniProtKB-UniRule"/>
</dbReference>
<organism evidence="7 8">
    <name type="scientific">Knufia fluminis</name>
    <dbReference type="NCBI Taxonomy" id="191047"/>
    <lineage>
        <taxon>Eukaryota</taxon>
        <taxon>Fungi</taxon>
        <taxon>Dikarya</taxon>
        <taxon>Ascomycota</taxon>
        <taxon>Pezizomycotina</taxon>
        <taxon>Eurotiomycetes</taxon>
        <taxon>Chaetothyriomycetidae</taxon>
        <taxon>Chaetothyriales</taxon>
        <taxon>Trichomeriaceae</taxon>
        <taxon>Knufia</taxon>
    </lineage>
</organism>
<dbReference type="AlphaFoldDB" id="A0AAN8ESI2"/>
<protein>
    <recommendedName>
        <fullName evidence="5">Putative glutathione-dependent formaldehyde-activating enzyme</fullName>
        <ecNumber evidence="5">4.4.1.22</ecNumber>
    </recommendedName>
    <alternativeName>
        <fullName evidence="5">S-(hydroxymethyl)glutathione synthase</fullName>
    </alternativeName>
</protein>
<dbReference type="Gene3D" id="3.90.1590.10">
    <property type="entry name" value="glutathione-dependent formaldehyde- activating enzyme (gfa)"/>
    <property type="match status" value="1"/>
</dbReference>
<dbReference type="PROSITE" id="PS51891">
    <property type="entry name" value="CENP_V_GFA"/>
    <property type="match status" value="1"/>
</dbReference>
<dbReference type="GO" id="GO:0046294">
    <property type="term" value="P:formaldehyde catabolic process"/>
    <property type="evidence" value="ECO:0007669"/>
    <property type="project" value="UniProtKB-UniRule"/>
</dbReference>
<proteinExistence type="inferred from homology"/>
<feature type="binding site" evidence="5">
    <location>
        <position position="98"/>
    </location>
    <ligand>
        <name>Zn(2+)</name>
        <dbReference type="ChEBI" id="CHEBI:29105"/>
        <label>1</label>
        <note>structural</note>
    </ligand>
</feature>
<feature type="binding site" evidence="5">
    <location>
        <position position="53"/>
    </location>
    <ligand>
        <name>Zn(2+)</name>
        <dbReference type="ChEBI" id="CHEBI:29105"/>
        <label>2</label>
        <note>catalytic</note>
    </ligand>
</feature>
<comment type="function">
    <text evidence="5">Catalyzes the condensation of formaldehyde and glutathione to S-hydroxymethylglutathione.</text>
</comment>
<feature type="binding site" evidence="5">
    <location>
        <position position="29"/>
    </location>
    <ligand>
        <name>Zn(2+)</name>
        <dbReference type="ChEBI" id="CHEBI:29105"/>
        <label>1</label>
        <note>structural</note>
    </ligand>
</feature>
<dbReference type="Pfam" id="PF04828">
    <property type="entry name" value="GFA"/>
    <property type="match status" value="1"/>
</dbReference>
<dbReference type="HAMAP" id="MF_00723">
    <property type="entry name" value="Formald_GSH"/>
    <property type="match status" value="1"/>
</dbReference>
<keyword evidence="8" id="KW-1185">Reference proteome</keyword>
<feature type="binding site" evidence="5">
    <location>
        <position position="27"/>
    </location>
    <ligand>
        <name>Zn(2+)</name>
        <dbReference type="ChEBI" id="CHEBI:29105"/>
        <label>1</label>
        <note>structural</note>
    </ligand>
</feature>
<accession>A0AAN8ESI2</accession>
<comment type="caution">
    <text evidence="7">The sequence shown here is derived from an EMBL/GenBank/DDBJ whole genome shotgun (WGS) entry which is preliminary data.</text>
</comment>
<comment type="pathway">
    <text evidence="5">One-carbon metabolism; formaldehyde degradation; formate from formaldehyde (glutathione route): step 1/3.</text>
</comment>
<comment type="similarity">
    <text evidence="1 5">Belongs to the Gfa family.</text>
</comment>
<feature type="binding site" evidence="5">
    <location>
        <position position="50"/>
    </location>
    <ligand>
        <name>Zn(2+)</name>
        <dbReference type="ChEBI" id="CHEBI:29105"/>
        <label>2</label>
        <note>catalytic</note>
    </ligand>
</feature>
<evidence type="ECO:0000259" key="6">
    <source>
        <dbReference type="PROSITE" id="PS51891"/>
    </source>
</evidence>
<name>A0AAN8ESI2_9EURO</name>